<feature type="domain" description="SsuA/THI5-like" evidence="2">
    <location>
        <begin position="73"/>
        <end position="265"/>
    </location>
</feature>
<dbReference type="InterPro" id="IPR015168">
    <property type="entry name" value="SsuA/THI5"/>
</dbReference>
<dbReference type="AlphaFoldDB" id="A0A2S9K3F5"/>
<dbReference type="PANTHER" id="PTHR30024:SF21">
    <property type="entry name" value="ABC TRANSPORTER SUBSTRATE-BINDING PROTEIN"/>
    <property type="match status" value="1"/>
</dbReference>
<name>A0A2S9K3F5_9BURK</name>
<proteinExistence type="predicted"/>
<sequence>MSPSALKPSTRLRRRLLLGLASVALASPLALQAQTASQLIRIGAPDFGVAGKPSPGGGLLAIVHHNKWLEEEFAKDGVKIEWNFFRGAGPAVAEALAAKQLDLVSLGDLASVLHKSRGLPTRFLLPAGRDSNSYLATAPGVEIKSWADLKGKKVAVLKGTAYQRPFDNLLASAGLGEKDLKLINMDWPGSKAAVVAGQVDATFGGADLFILKDKGVSIPLSTKGRGPGFTISSGLLATEDFVQNQPQLTQRVVRQLVRAAHWASQESNREALIKLYSDNSGSPQAVFRNDLEGENLNARYSPLVDEDFIANYQGVLDDGLKLGLVRKGFEVRNWFEPRFVQQALKELKLEQQWKARDAQGKVK</sequence>
<dbReference type="PANTHER" id="PTHR30024">
    <property type="entry name" value="ALIPHATIC SULFONATES-BINDING PROTEIN-RELATED"/>
    <property type="match status" value="1"/>
</dbReference>
<dbReference type="SUPFAM" id="SSF53850">
    <property type="entry name" value="Periplasmic binding protein-like II"/>
    <property type="match status" value="1"/>
</dbReference>
<reference evidence="3 4" key="1">
    <citation type="submission" date="2018-03" db="EMBL/GenBank/DDBJ databases">
        <title>Comparative genomics illustrates the genes involved in a hyperalkaliphilic mechanisms of Serpentinomonas isolated from highly-alkaline calcium-rich serpentinized springs.</title>
        <authorList>
            <person name="Suzuki S."/>
            <person name="Ishii S."/>
            <person name="Walworth N."/>
            <person name="Bird L."/>
            <person name="Kuenen J.G."/>
            <person name="Nealson K.H."/>
        </authorList>
    </citation>
    <scope>NUCLEOTIDE SEQUENCE [LARGE SCALE GENOMIC DNA]</scope>
    <source>
        <strain evidence="3 4">P1</strain>
    </source>
</reference>
<evidence type="ECO:0000256" key="1">
    <source>
        <dbReference type="SAM" id="SignalP"/>
    </source>
</evidence>
<keyword evidence="1" id="KW-0732">Signal</keyword>
<comment type="caution">
    <text evidence="3">The sequence shown here is derived from an EMBL/GenBank/DDBJ whole genome shotgun (WGS) entry which is preliminary data.</text>
</comment>
<accession>A0A2S9K3F5</accession>
<dbReference type="Pfam" id="PF09084">
    <property type="entry name" value="NMT1"/>
    <property type="match status" value="1"/>
</dbReference>
<dbReference type="OrthoDB" id="9780180at2"/>
<organism evidence="3 4">
    <name type="scientific">Malikia granosa</name>
    <dbReference type="NCBI Taxonomy" id="263067"/>
    <lineage>
        <taxon>Bacteria</taxon>
        <taxon>Pseudomonadati</taxon>
        <taxon>Pseudomonadota</taxon>
        <taxon>Betaproteobacteria</taxon>
        <taxon>Burkholderiales</taxon>
        <taxon>Comamonadaceae</taxon>
        <taxon>Malikia</taxon>
    </lineage>
</organism>
<protein>
    <submittedName>
        <fullName evidence="3">Sulfate ester transporter substrate-binding protein</fullName>
    </submittedName>
</protein>
<dbReference type="Gene3D" id="3.40.190.10">
    <property type="entry name" value="Periplasmic binding protein-like II"/>
    <property type="match status" value="2"/>
</dbReference>
<evidence type="ECO:0000313" key="3">
    <source>
        <dbReference type="EMBL" id="PRD64902.1"/>
    </source>
</evidence>
<dbReference type="Proteomes" id="UP000238589">
    <property type="component" value="Unassembled WGS sequence"/>
</dbReference>
<dbReference type="RefSeq" id="WP_105748816.1">
    <property type="nucleotide sequence ID" value="NZ_PVLQ01000041.1"/>
</dbReference>
<feature type="signal peptide" evidence="1">
    <location>
        <begin position="1"/>
        <end position="26"/>
    </location>
</feature>
<gene>
    <name evidence="3" type="ORF">C6P64_12040</name>
</gene>
<evidence type="ECO:0000313" key="4">
    <source>
        <dbReference type="Proteomes" id="UP000238589"/>
    </source>
</evidence>
<evidence type="ECO:0000259" key="2">
    <source>
        <dbReference type="Pfam" id="PF09084"/>
    </source>
</evidence>
<keyword evidence="4" id="KW-1185">Reference proteome</keyword>
<feature type="chain" id="PRO_5015612026" evidence="1">
    <location>
        <begin position="27"/>
        <end position="363"/>
    </location>
</feature>
<dbReference type="EMBL" id="PVLQ01000041">
    <property type="protein sequence ID" value="PRD64902.1"/>
    <property type="molecule type" value="Genomic_DNA"/>
</dbReference>